<proteinExistence type="predicted"/>
<dbReference type="RefSeq" id="WP_130019646.1">
    <property type="nucleotide sequence ID" value="NZ_SEWF01000004.1"/>
</dbReference>
<evidence type="ECO:0000256" key="1">
    <source>
        <dbReference type="SAM" id="SignalP"/>
    </source>
</evidence>
<keyword evidence="1" id="KW-0732">Signal</keyword>
<feature type="domain" description="DUF5916" evidence="2">
    <location>
        <begin position="250"/>
        <end position="352"/>
    </location>
</feature>
<name>A0A4Q5M4M6_9BACT</name>
<feature type="signal peptide" evidence="1">
    <location>
        <begin position="1"/>
        <end position="22"/>
    </location>
</feature>
<comment type="caution">
    <text evidence="3">The sequence shown here is derived from an EMBL/GenBank/DDBJ whole genome shotgun (WGS) entry which is preliminary data.</text>
</comment>
<reference evidence="3 4" key="1">
    <citation type="submission" date="2019-02" db="EMBL/GenBank/DDBJ databases">
        <title>Bacterial novel species Emticicia sp. 17J42-9 isolated from soil.</title>
        <authorList>
            <person name="Jung H.-Y."/>
        </authorList>
    </citation>
    <scope>NUCLEOTIDE SEQUENCE [LARGE SCALE GENOMIC DNA]</scope>
    <source>
        <strain evidence="3 4">17J42-9</strain>
    </source>
</reference>
<sequence>MIRKKISGLSCLLLLPYLSVFSQDTTYLSKAPLLIERLSGKITLDGSPDEPAWSSIAPLPYIAFEPVWGVTPTEQTDIRLTYDERYLYISGRCFTKDSTTIVARNLVRDGYRGDDWVSIQFDSRFDRQNALVFSVYPLGSRFDMATSNDAIELGNSTFNPALNMIWEAKTKINKDGWFFEIRIPLYNLRYKQDTNGYVKMAVSFTRAIQYKQEYHQFPAIPRNTADYIERPSVKQPVLLEKLPASKLFLLTPYVSAGRERSYQLNNNTVSPVIKNSFQAGLDAKIGISSYLTLDVSVNPDFSQAEADNQQVNLSRFSLFFPEKRLFFQEQAGLFEVGLGGTAQVFYSRRIGINNGRLTPVYGGVRLTGKLDAKTDIGLINIQSVPTNIDSLFRFPTENFGVFRLRRKVLNNRSFIGTIITSRISSLNQNFQVGFDAIINTKGNYYLKTAFANSIDVMPGVSTPLRGDASRFSVNWELRKTDRLYYSAGYTYSGKNFDPKVGFLDRSDFHHVNGILSYGIFARNKKAIFQYQSITLARILAYWNAQSGKLESMETGIGWRGNTIKGMRYSLQLANNYEYLATPLNFGNGLIIQSGSYHAPSLWLIFTPPVYKNFNMPVTLSEGYFYQGKQFYTSLSPTLNLGKHLDLKANYSFTYLRFTKENTYYPIHLAKLSVNYAFDLHFSASFNIQYNSNEKRFFNNARLRYNFADGHDLYLVWNENFFSERNYFNESLARPRSEQQVLLIKYYYTFLPLKR</sequence>
<evidence type="ECO:0000313" key="3">
    <source>
        <dbReference type="EMBL" id="RYU97069.1"/>
    </source>
</evidence>
<dbReference type="EMBL" id="SEWF01000004">
    <property type="protein sequence ID" value="RYU97069.1"/>
    <property type="molecule type" value="Genomic_DNA"/>
</dbReference>
<dbReference type="Proteomes" id="UP000293162">
    <property type="component" value="Unassembled WGS sequence"/>
</dbReference>
<dbReference type="CDD" id="cd09618">
    <property type="entry name" value="CBM9_like_2"/>
    <property type="match status" value="1"/>
</dbReference>
<dbReference type="SUPFAM" id="SSF49344">
    <property type="entry name" value="CBD9-like"/>
    <property type="match status" value="1"/>
</dbReference>
<evidence type="ECO:0000313" key="4">
    <source>
        <dbReference type="Proteomes" id="UP000293162"/>
    </source>
</evidence>
<accession>A0A4Q5M4M6</accession>
<dbReference type="Pfam" id="PF19313">
    <property type="entry name" value="DUF5916"/>
    <property type="match status" value="1"/>
</dbReference>
<keyword evidence="4" id="KW-1185">Reference proteome</keyword>
<gene>
    <name evidence="3" type="ORF">EWM59_03940</name>
</gene>
<dbReference type="AlphaFoldDB" id="A0A4Q5M4M6"/>
<dbReference type="InterPro" id="IPR045670">
    <property type="entry name" value="DUF5916"/>
</dbReference>
<dbReference type="OrthoDB" id="9786766at2"/>
<evidence type="ECO:0000259" key="2">
    <source>
        <dbReference type="Pfam" id="PF19313"/>
    </source>
</evidence>
<dbReference type="Gene3D" id="2.60.40.1190">
    <property type="match status" value="1"/>
</dbReference>
<feature type="chain" id="PRO_5020633159" description="DUF5916 domain-containing protein" evidence="1">
    <location>
        <begin position="23"/>
        <end position="754"/>
    </location>
</feature>
<protein>
    <recommendedName>
        <fullName evidence="2">DUF5916 domain-containing protein</fullName>
    </recommendedName>
</protein>
<organism evidence="3 4">
    <name type="scientific">Emticicia agri</name>
    <dbReference type="NCBI Taxonomy" id="2492393"/>
    <lineage>
        <taxon>Bacteria</taxon>
        <taxon>Pseudomonadati</taxon>
        <taxon>Bacteroidota</taxon>
        <taxon>Cytophagia</taxon>
        <taxon>Cytophagales</taxon>
        <taxon>Leadbetterellaceae</taxon>
        <taxon>Emticicia</taxon>
    </lineage>
</organism>